<evidence type="ECO:0000256" key="11">
    <source>
        <dbReference type="ARBA" id="ARBA00022895"/>
    </source>
</evidence>
<organism evidence="22">
    <name type="scientific">Xenopus tropicalis</name>
    <name type="common">Western clawed frog</name>
    <name type="synonym">Silurana tropicalis</name>
    <dbReference type="NCBI Taxonomy" id="8364"/>
    <lineage>
        <taxon>Eukaryota</taxon>
        <taxon>Metazoa</taxon>
        <taxon>Chordata</taxon>
        <taxon>Craniata</taxon>
        <taxon>Vertebrata</taxon>
        <taxon>Euteleostomi</taxon>
        <taxon>Amphibia</taxon>
        <taxon>Batrachia</taxon>
        <taxon>Anura</taxon>
        <taxon>Pipoidea</taxon>
        <taxon>Pipidae</taxon>
        <taxon>Xenopodinae</taxon>
        <taxon>Xenopus</taxon>
        <taxon>Silurana</taxon>
    </lineage>
</organism>
<evidence type="ECO:0000256" key="1">
    <source>
        <dbReference type="ARBA" id="ARBA00004186"/>
    </source>
</evidence>
<keyword evidence="6" id="KW-0597">Phosphoprotein</keyword>
<evidence type="ECO:0000256" key="8">
    <source>
        <dbReference type="ARBA" id="ARBA00022765"/>
    </source>
</evidence>
<feature type="compositionally biased region" description="Polar residues" evidence="19">
    <location>
        <begin position="1"/>
        <end position="13"/>
    </location>
</feature>
<accession>A0A6I8QLQ6</accession>
<dbReference type="InterPro" id="IPR001005">
    <property type="entry name" value="SANT/Myb"/>
</dbReference>
<dbReference type="InterPro" id="IPR013867">
    <property type="entry name" value="Telomere_rpt-bd_fac_dimer_dom"/>
</dbReference>
<keyword evidence="7" id="KW-0132">Cell division</keyword>
<dbReference type="InterPro" id="IPR009057">
    <property type="entry name" value="Homeodomain-like_sf"/>
</dbReference>
<dbReference type="GO" id="GO:0003691">
    <property type="term" value="F:double-stranded telomeric DNA binding"/>
    <property type="evidence" value="ECO:0007669"/>
    <property type="project" value="UniProtKB-UniRule"/>
</dbReference>
<dbReference type="Pfam" id="PF00249">
    <property type="entry name" value="Myb_DNA-binding"/>
    <property type="match status" value="1"/>
</dbReference>
<dbReference type="FunFam" id="1.10.10.60:FF:000129">
    <property type="entry name" value="Telomeric repeat-binding factor 2"/>
    <property type="match status" value="1"/>
</dbReference>
<keyword evidence="14" id="KW-0206">Cytoskeleton</keyword>
<dbReference type="PIRSF" id="PIRSF038016">
    <property type="entry name" value="Telomere_bd-1_Pin2"/>
    <property type="match status" value="1"/>
</dbReference>
<evidence type="ECO:0000259" key="20">
    <source>
        <dbReference type="PROSITE" id="PS50090"/>
    </source>
</evidence>
<protein>
    <recommendedName>
        <fullName evidence="18">Telomeric repeat-binding factor</fullName>
    </recommendedName>
</protein>
<evidence type="ECO:0000256" key="2">
    <source>
        <dbReference type="ARBA" id="ARBA00004574"/>
    </source>
</evidence>
<evidence type="ECO:0000256" key="7">
    <source>
        <dbReference type="ARBA" id="ARBA00022618"/>
    </source>
</evidence>
<dbReference type="InterPro" id="IPR017357">
    <property type="entry name" value="TERF1/2"/>
</dbReference>
<dbReference type="GO" id="GO:0051301">
    <property type="term" value="P:cell division"/>
    <property type="evidence" value="ECO:0007669"/>
    <property type="project" value="UniProtKB-KW"/>
</dbReference>
<dbReference type="GO" id="GO:0042803">
    <property type="term" value="F:protein homodimerization activity"/>
    <property type="evidence" value="ECO:0007669"/>
    <property type="project" value="UniProtKB-UniRule"/>
</dbReference>
<evidence type="ECO:0000256" key="9">
    <source>
        <dbReference type="ARBA" id="ARBA00022776"/>
    </source>
</evidence>
<comment type="function">
    <text evidence="17">Binds the telomeric double-stranded 5'-TTAGGG-3' repeat and negatively regulates telomere length. Involved in the regulation of the mitotic spindle. Component of the shelterin complex (telosome) that is involved in the regulation of telomere length and protection. Shelterin associates with arrays of double-stranded 5'-TTAGGG-3' repeats added by telomerase and protects chromosome ends; without its protective activity, telomeres are no longer hidden from the DNA damage surveillance and chromosome ends are inappropriately processed by DNA repair pathways.</text>
</comment>
<evidence type="ECO:0000256" key="4">
    <source>
        <dbReference type="ARBA" id="ARBA00022490"/>
    </source>
</evidence>
<keyword evidence="12" id="KW-0007">Acetylation</keyword>
<dbReference type="GeneTree" id="ENSGT00940000155268"/>
<evidence type="ECO:0000256" key="15">
    <source>
        <dbReference type="ARBA" id="ARBA00023242"/>
    </source>
</evidence>
<dbReference type="Gene3D" id="1.10.10.60">
    <property type="entry name" value="Homeodomain-like"/>
    <property type="match status" value="1"/>
</dbReference>
<dbReference type="AlphaFoldDB" id="A0A6I8QLQ6"/>
<dbReference type="SMART" id="SM00717">
    <property type="entry name" value="SANT"/>
    <property type="match status" value="1"/>
</dbReference>
<dbReference type="FunFam" id="1.25.40.210:FF:000001">
    <property type="entry name" value="Telomeric repeat-binding factor"/>
    <property type="match status" value="1"/>
</dbReference>
<dbReference type="InterPro" id="IPR017930">
    <property type="entry name" value="Myb_dom"/>
</dbReference>
<dbReference type="PROSITE" id="PS51294">
    <property type="entry name" value="HTH_MYB"/>
    <property type="match status" value="1"/>
</dbReference>
<proteinExistence type="predicted"/>
<dbReference type="InParanoid" id="A0A6I8QLQ6"/>
<feature type="region of interest" description="Disordered" evidence="19">
    <location>
        <begin position="1"/>
        <end position="25"/>
    </location>
</feature>
<reference evidence="22" key="1">
    <citation type="journal article" date="2010" name="Science">
        <title>The genome of the Western clawed frog Xenopus tropicalis.</title>
        <authorList>
            <person name="Hellsten U."/>
            <person name="Harland R.M."/>
            <person name="Gilchrist M.J."/>
            <person name="Hendrix D."/>
            <person name="Jurka J."/>
            <person name="Kapitonov V."/>
            <person name="Ovcharenko I."/>
            <person name="Putnam N.H."/>
            <person name="Shu S."/>
            <person name="Taher L."/>
            <person name="Blitz I.L."/>
            <person name="Blumberg B."/>
            <person name="Dichmann D.S."/>
            <person name="Dubchak I."/>
            <person name="Amaya E."/>
            <person name="Detter J.C."/>
            <person name="Fletcher R."/>
            <person name="Gerhard D.S."/>
            <person name="Goodstein D."/>
            <person name="Graves T."/>
            <person name="Grigoriev I.V."/>
            <person name="Grimwood J."/>
            <person name="Kawashima T."/>
            <person name="Lindquist E."/>
            <person name="Lucas S.M."/>
            <person name="Mead P.E."/>
            <person name="Mitros T."/>
            <person name="Ogino H."/>
            <person name="Ohta Y."/>
            <person name="Poliakov A.V."/>
            <person name="Pollet N."/>
            <person name="Robert J."/>
            <person name="Salamov A."/>
            <person name="Sater A.K."/>
            <person name="Schmutz J."/>
            <person name="Terry A."/>
            <person name="Vize P.D."/>
            <person name="Warren W.C."/>
            <person name="Wells D."/>
            <person name="Wills A."/>
            <person name="Wilson R.K."/>
            <person name="Zimmerman L.B."/>
            <person name="Zorn A.M."/>
            <person name="Grainger R."/>
            <person name="Grammer T."/>
            <person name="Khokha M.K."/>
            <person name="Richardson P.M."/>
            <person name="Rokhsar D.S."/>
        </authorList>
    </citation>
    <scope>NUCLEOTIDE SEQUENCE [LARGE SCALE GENOMIC DNA]</scope>
    <source>
        <strain evidence="22">Nigerian</strain>
    </source>
</reference>
<sequence length="439" mass="51279">MRCSKQTGANRSSFPRMRSVGYGSTHSRQRSVSYYIAQINYSTMEEGTDGPPFDDTAAVATNWMCDFMFASICFYFREDRTEEFQRSANVLEWLLEGSRKIDAHRKTIPIAQFLMRVSEGKNLDSQFDTDESLTPLETALMTFNQIEEEEDLKNLHEEIELVLKVQAVVICMEKGKFKLSSEILDRLFQESGSNTYVRMKLAMLIEKKDPYHEFLQNFTYAQMMKKIKTYITLKMKARPPVFLLEAAAKVVEAVAKGELEIQTKEREDCETNESLENREEISSSEYEEVAEQQKACNRDINQNELTNTSNIQETTEKCTKRHQRRLFSIAQRTPWNPEKPCTSKRLLSNINIGKRNRENQENISDDRTEKPLSSSAPKRKQHWTWEEDELLKKGVRKFGVGNWSKILIHYDFRNRTGVMLKDRWRTMKKLKIVESDTEP</sequence>
<dbReference type="PROSITE" id="PS50090">
    <property type="entry name" value="MYB_LIKE"/>
    <property type="match status" value="1"/>
</dbReference>
<feature type="region of interest" description="Disordered" evidence="19">
    <location>
        <begin position="355"/>
        <end position="380"/>
    </location>
</feature>
<evidence type="ECO:0000256" key="17">
    <source>
        <dbReference type="ARBA" id="ARBA00055936"/>
    </source>
</evidence>
<feature type="domain" description="Myb-like" evidence="20">
    <location>
        <begin position="375"/>
        <end position="428"/>
    </location>
</feature>
<evidence type="ECO:0000256" key="19">
    <source>
        <dbReference type="SAM" id="MobiDB-lite"/>
    </source>
</evidence>
<dbReference type="InterPro" id="IPR036507">
    <property type="entry name" value="Telomere_rpt-bd_fac_dimer_sf"/>
</dbReference>
<dbReference type="InterPro" id="IPR052450">
    <property type="entry name" value="TRBD-Containing_Protein"/>
</dbReference>
<evidence type="ECO:0000256" key="13">
    <source>
        <dbReference type="ARBA" id="ARBA00023125"/>
    </source>
</evidence>
<feature type="compositionally biased region" description="Basic and acidic residues" evidence="19">
    <location>
        <begin position="355"/>
        <end position="370"/>
    </location>
</feature>
<feature type="domain" description="HTH myb-type" evidence="21">
    <location>
        <begin position="375"/>
        <end position="432"/>
    </location>
</feature>
<feature type="compositionally biased region" description="Basic and acidic residues" evidence="19">
    <location>
        <begin position="266"/>
        <end position="281"/>
    </location>
</feature>
<evidence type="ECO:0000256" key="3">
    <source>
        <dbReference type="ARBA" id="ARBA00022454"/>
    </source>
</evidence>
<keyword evidence="13 18" id="KW-0238">DNA-binding</keyword>
<dbReference type="Gene3D" id="1.25.40.210">
    <property type="entry name" value="Telomere repeat-binding factor, dimerisation domain"/>
    <property type="match status" value="1"/>
</dbReference>
<keyword evidence="10" id="KW-0832">Ubl conjugation</keyword>
<keyword evidence="9" id="KW-0498">Mitosis</keyword>
<keyword evidence="3" id="KW-0158">Chromosome</keyword>
<keyword evidence="16 18" id="KW-0131">Cell cycle</keyword>
<dbReference type="GO" id="GO:0000723">
    <property type="term" value="P:telomere maintenance"/>
    <property type="evidence" value="ECO:0007669"/>
    <property type="project" value="UniProtKB-UniRule"/>
</dbReference>
<keyword evidence="8" id="KW-0013">ADP-ribosylation</keyword>
<keyword evidence="15 18" id="KW-0539">Nucleus</keyword>
<dbReference type="Pfam" id="PF08558">
    <property type="entry name" value="TRF"/>
    <property type="match status" value="1"/>
</dbReference>
<dbReference type="GO" id="GO:0005819">
    <property type="term" value="C:spindle"/>
    <property type="evidence" value="ECO:0007669"/>
    <property type="project" value="UniProtKB-SubCell"/>
</dbReference>
<dbReference type="PANTHER" id="PTHR46734">
    <property type="entry name" value="TELOMERIC REPEAT-BINDING FACTOR 1 TERF1"/>
    <property type="match status" value="1"/>
</dbReference>
<dbReference type="CDD" id="cd11660">
    <property type="entry name" value="SANT_TRF"/>
    <property type="match status" value="1"/>
</dbReference>
<reference evidence="22" key="2">
    <citation type="submission" date="2020-05" db="UniProtKB">
        <authorList>
            <consortium name="Ensembl"/>
        </authorList>
    </citation>
    <scope>IDENTIFICATION</scope>
</reference>
<evidence type="ECO:0000256" key="14">
    <source>
        <dbReference type="ARBA" id="ARBA00023212"/>
    </source>
</evidence>
<feature type="region of interest" description="Disordered" evidence="19">
    <location>
        <begin position="266"/>
        <end position="294"/>
    </location>
</feature>
<evidence type="ECO:0000256" key="6">
    <source>
        <dbReference type="ARBA" id="ARBA00022553"/>
    </source>
</evidence>
<dbReference type="GO" id="GO:0005654">
    <property type="term" value="C:nucleoplasm"/>
    <property type="evidence" value="ECO:0007669"/>
    <property type="project" value="UniProtKB-ARBA"/>
</dbReference>
<evidence type="ECO:0000256" key="18">
    <source>
        <dbReference type="PIRNR" id="PIRNR038016"/>
    </source>
</evidence>
<dbReference type="GO" id="GO:0000783">
    <property type="term" value="C:nuclear telomere cap complex"/>
    <property type="evidence" value="ECO:0007669"/>
    <property type="project" value="UniProtKB-ARBA"/>
</dbReference>
<dbReference type="PANTHER" id="PTHR46734:SF1">
    <property type="entry name" value="TELOMERIC REPEAT-BINDING FACTOR 1"/>
    <property type="match status" value="1"/>
</dbReference>
<name>A0A6I8QLQ6_XENTR</name>
<evidence type="ECO:0000313" key="22">
    <source>
        <dbReference type="Ensembl" id="ENSXETP00000070538"/>
    </source>
</evidence>
<dbReference type="SUPFAM" id="SSF46689">
    <property type="entry name" value="Homeodomain-like"/>
    <property type="match status" value="1"/>
</dbReference>
<evidence type="ECO:0000256" key="12">
    <source>
        <dbReference type="ARBA" id="ARBA00022990"/>
    </source>
</evidence>
<comment type="subunit">
    <text evidence="18">Homodimer.</text>
</comment>
<keyword evidence="4" id="KW-0963">Cytoplasm</keyword>
<keyword evidence="11 18" id="KW-0779">Telomere</keyword>
<dbReference type="FunCoup" id="A0A6I8QLQ6">
    <property type="interactions" value="3294"/>
</dbReference>
<dbReference type="SUPFAM" id="SSF63600">
    <property type="entry name" value="Telomeric repeat binding factor (TRF) dimerisation domain"/>
    <property type="match status" value="1"/>
</dbReference>
<evidence type="ECO:0000256" key="5">
    <source>
        <dbReference type="ARBA" id="ARBA00022499"/>
    </source>
</evidence>
<keyword evidence="5" id="KW-1017">Isopeptide bond</keyword>
<dbReference type="Bgee" id="ENSXETG00000033317">
    <property type="expression patterns" value="Expressed in ovary and 11 other cell types or tissues"/>
</dbReference>
<evidence type="ECO:0000256" key="10">
    <source>
        <dbReference type="ARBA" id="ARBA00022843"/>
    </source>
</evidence>
<evidence type="ECO:0000259" key="21">
    <source>
        <dbReference type="PROSITE" id="PS51294"/>
    </source>
</evidence>
<evidence type="ECO:0000256" key="16">
    <source>
        <dbReference type="ARBA" id="ARBA00023306"/>
    </source>
</evidence>
<dbReference type="Ensembl" id="ENSXETT00000087759">
    <property type="protein sequence ID" value="ENSXETP00000070538"/>
    <property type="gene ID" value="ENSXETG00000033317"/>
</dbReference>
<comment type="subcellular location">
    <subcellularLocation>
        <location evidence="2">Chromosome</location>
        <location evidence="2">Telomere</location>
    </subcellularLocation>
    <subcellularLocation>
        <location evidence="1">Cytoplasm</location>
        <location evidence="1">Cytoskeleton</location>
        <location evidence="1">Spindle</location>
    </subcellularLocation>
    <subcellularLocation>
        <location evidence="18">Nucleus</location>
    </subcellularLocation>
</comment>